<keyword evidence="6" id="KW-1185">Reference proteome</keyword>
<feature type="region of interest" description="Disordered" evidence="1">
    <location>
        <begin position="247"/>
        <end position="276"/>
    </location>
</feature>
<sequence length="1375" mass="153607">MGKSAQDFIQNSFSPIIAVLCSPKVNNVVSKNNLTFSELLQPFALMEWEGQFREPGGSTCTIKNWKLIIRDVNWKPLQPTEARRQLNNAVLHNYDEKTVTLEFDGRKFDVPQLTPWFDAWRETYLEVQFPSDHEFTKHFLSCLIVATTLDENIVDTYNVLNQQYAQLQNIAPPKLPKWFNNGVLKSYLLLHDVSCVSKEKAETLFETMKQAFGIGNCFMLTINSKTSSDPKLLTDFWAPFVTRTPESNSEISSPMNTTTTSFEPQVAPTPINVMTPEERPNITITSTPDGIHPLTTSDNDVYDNANSLQPYSFSGSSESVNVTGKGIDYSNEVHGAALNTSDIDAIKKFLKEYASKALLPYLEKQIAQLSEVVANRKGVSRSLLSATKRWFATGKGGNTTGNNTVIYSNDCPELQLRRLGDLWFLCGQWQRAFDAYHTAKREFYADSAWLCYAGALEMAAISAFMAGEANRKTHGYMEESIVTYLNTCRMVQYAVRATLLSALCLINSGLHGEAAKQLIRMTSEDSDLRSAMLLEQAALCFLSGPGTKVMCRKYAFHMVLAGHRFSKAGQKKHAYRCYHQAYQVYTGSGWRLATDHVQFALGRLAGALRRGAAPRWLAAPLAPASPQPPPQQAAFLREYMLAHQQWIESSEEFSERLPVVPVPLARRGETRVACAGPAPLGAAGRVAAAAPPAARAAHAAHWQRLELMLLHAAQGAPPMIFKPTVDLYTERTDANPIVPQGEPVQITLTLTNPLKIPLLLKDLELLWQFIPDTGETEGPKDILNNEPFLASGRTLESNVIFRQKIASCLLEGECNKRLTFSLTPLQVGRLLIKGLAFKLINTGEEGKENSNSVIISGKLDLLSDGNESDKRLQIIVIPQAPCLQMTFSETSPDVISGELRTIDVEFRNVGPVEMKNLYLAVSHPDCVRLDIDEHSDDFKLLYDEKYREQPSYSDERAARAGARAGAAARHCGRAARALAPAAAVRARLLLRPRRAARTLRLLAYYETGLRQRPHRLLRHEMRFDTTEAVEIQVTPRRSLNKADGEVLENMSLAVEVKNICKEKHEDISIEVLEVSLLSQQWKLTNAIAAPNVDEALVPRERIHYVFKAKRILEETDKNKLEYSYIKVGKRHAESVADVISPPYSKFLVDSLPSIDDNTETNYSVPVKKRDGLIQSMLVLRWKAYDRVKNRTAIGQHCLWMDCFTKALSREIDLSPDLPAIPLDDIESKTNINEIKEKSHTSDVVIFRLEHSNYVNHNFTLRKLCLIPIVINIVNCYGVPVTVFIDMTKQQNRETTGELGWAGALSTGIDPDSKELGVNVTLQKFESRRVQVRALCAAPGTYVVGSAFTLTTTWGLNNRASTHFSNNASLLVVKQV</sequence>
<feature type="domain" description="TPPC8 third Ig-like" evidence="4">
    <location>
        <begin position="1022"/>
        <end position="1197"/>
    </location>
</feature>
<dbReference type="Pfam" id="PF24545">
    <property type="entry name" value="Ig_TPPC8_1st"/>
    <property type="match status" value="1"/>
</dbReference>
<gene>
    <name evidence="5" type="ORF">PARMNEM_LOCUS20564</name>
</gene>
<feature type="domain" description="TPPC8 C-terminal Ig-like" evidence="2">
    <location>
        <begin position="1244"/>
        <end position="1345"/>
    </location>
</feature>
<evidence type="ECO:0000259" key="3">
    <source>
        <dbReference type="Pfam" id="PF24545"/>
    </source>
</evidence>
<evidence type="ECO:0000259" key="4">
    <source>
        <dbReference type="Pfam" id="PF24546"/>
    </source>
</evidence>
<evidence type="ECO:0000313" key="6">
    <source>
        <dbReference type="Proteomes" id="UP001314205"/>
    </source>
</evidence>
<dbReference type="PANTHER" id="PTHR12975">
    <property type="entry name" value="TRANSPORT PROTEIN TRAPP"/>
    <property type="match status" value="1"/>
</dbReference>
<evidence type="ECO:0008006" key="7">
    <source>
        <dbReference type="Google" id="ProtNLM"/>
    </source>
</evidence>
<comment type="caution">
    <text evidence="5">The sequence shown here is derived from an EMBL/GenBank/DDBJ whole genome shotgun (WGS) entry which is preliminary data.</text>
</comment>
<feature type="domain" description="TPPC8 first Ig-like" evidence="3">
    <location>
        <begin position="697"/>
        <end position="891"/>
    </location>
</feature>
<accession>A0AAV1M4B3</accession>
<proteinExistence type="predicted"/>
<dbReference type="EMBL" id="CAVLGL010000137">
    <property type="protein sequence ID" value="CAK1602010.1"/>
    <property type="molecule type" value="Genomic_DNA"/>
</dbReference>
<dbReference type="GO" id="GO:1990072">
    <property type="term" value="C:TRAPPIII protein complex"/>
    <property type="evidence" value="ECO:0007669"/>
    <property type="project" value="TreeGrafter"/>
</dbReference>
<evidence type="ECO:0000259" key="2">
    <source>
        <dbReference type="Pfam" id="PF24542"/>
    </source>
</evidence>
<protein>
    <recommendedName>
        <fullName evidence="7">Trafficking protein particle complex subunit 8</fullName>
    </recommendedName>
</protein>
<evidence type="ECO:0000256" key="1">
    <source>
        <dbReference type="SAM" id="MobiDB-lite"/>
    </source>
</evidence>
<dbReference type="InterPro" id="IPR024420">
    <property type="entry name" value="TRAPP_III_complex_Trs85"/>
</dbReference>
<dbReference type="Pfam" id="PF12739">
    <property type="entry name" value="TRAPPC-Trs85"/>
    <property type="match status" value="1"/>
</dbReference>
<dbReference type="InterPro" id="IPR058541">
    <property type="entry name" value="Ig_TPPC8_1st"/>
</dbReference>
<dbReference type="Pfam" id="PF24546">
    <property type="entry name" value="Ig_TPPC8_3rd"/>
    <property type="match status" value="1"/>
</dbReference>
<evidence type="ECO:0000313" key="5">
    <source>
        <dbReference type="EMBL" id="CAK1602010.1"/>
    </source>
</evidence>
<feature type="compositionally biased region" description="Polar residues" evidence="1">
    <location>
        <begin position="247"/>
        <end position="263"/>
    </location>
</feature>
<dbReference type="Proteomes" id="UP001314205">
    <property type="component" value="Unassembled WGS sequence"/>
</dbReference>
<dbReference type="InterPro" id="IPR057651">
    <property type="entry name" value="Ig_TPPC8_C"/>
</dbReference>
<name>A0AAV1M4B3_9NEOP</name>
<dbReference type="Pfam" id="PF24542">
    <property type="entry name" value="Ig_TPPC8_C"/>
    <property type="match status" value="1"/>
</dbReference>
<reference evidence="5 6" key="1">
    <citation type="submission" date="2023-11" db="EMBL/GenBank/DDBJ databases">
        <authorList>
            <person name="Hedman E."/>
            <person name="Englund M."/>
            <person name="Stromberg M."/>
            <person name="Nyberg Akerstrom W."/>
            <person name="Nylinder S."/>
            <person name="Jareborg N."/>
            <person name="Kallberg Y."/>
            <person name="Kronander E."/>
        </authorList>
    </citation>
    <scope>NUCLEOTIDE SEQUENCE [LARGE SCALE GENOMIC DNA]</scope>
</reference>
<dbReference type="InterPro" id="IPR058540">
    <property type="entry name" value="Ig_TPPC8_3rd"/>
</dbReference>
<dbReference type="PANTHER" id="PTHR12975:SF6">
    <property type="entry name" value="TRAFFICKING PROTEIN PARTICLE COMPLEX SUBUNIT 8"/>
    <property type="match status" value="1"/>
</dbReference>
<organism evidence="5 6">
    <name type="scientific">Parnassius mnemosyne</name>
    <name type="common">clouded apollo</name>
    <dbReference type="NCBI Taxonomy" id="213953"/>
    <lineage>
        <taxon>Eukaryota</taxon>
        <taxon>Metazoa</taxon>
        <taxon>Ecdysozoa</taxon>
        <taxon>Arthropoda</taxon>
        <taxon>Hexapoda</taxon>
        <taxon>Insecta</taxon>
        <taxon>Pterygota</taxon>
        <taxon>Neoptera</taxon>
        <taxon>Endopterygota</taxon>
        <taxon>Lepidoptera</taxon>
        <taxon>Glossata</taxon>
        <taxon>Ditrysia</taxon>
        <taxon>Papilionoidea</taxon>
        <taxon>Papilionidae</taxon>
        <taxon>Parnassiinae</taxon>
        <taxon>Parnassini</taxon>
        <taxon>Parnassius</taxon>
        <taxon>Driopa</taxon>
    </lineage>
</organism>